<sequence length="257" mass="27861">MGHFAVSFIRAGRAYIMGMLPVTHKSRPLRLASYNIRKAKGVDGRYDPGRIVDILAGLDADVIALQEADFRWRGRPGALSPDMIRQHTDYDLVPVTTQGDSLGWHGNAVLVRRGSLVTDVKRLILPGLEPRGALRIDMDAGGPFSVIATHLGLTRFHRQRQLAAISAAVAPDGRPTAVLGDFNEWSATRGLDPLRADFTVHAPGKSFHAAMPMAALDRIALGRGLTLTDGGVVQTRQSLRASDHLPIWGDVLITRAS</sequence>
<dbReference type="PANTHER" id="PTHR14859:SF15">
    <property type="entry name" value="ENDONUCLEASE_EXONUCLEASE_PHOSPHATASE DOMAIN-CONTAINING PROTEIN"/>
    <property type="match status" value="1"/>
</dbReference>
<protein>
    <recommendedName>
        <fullName evidence="1">Endonuclease/exonuclease/phosphatase domain-containing protein</fullName>
    </recommendedName>
</protein>
<comment type="caution">
    <text evidence="2">The sequence shown here is derived from an EMBL/GenBank/DDBJ whole genome shotgun (WGS) entry which is preliminary data.</text>
</comment>
<keyword evidence="3" id="KW-1185">Reference proteome</keyword>
<dbReference type="Gene3D" id="3.60.10.10">
    <property type="entry name" value="Endonuclease/exonuclease/phosphatase"/>
    <property type="match status" value="1"/>
</dbReference>
<dbReference type="SUPFAM" id="SSF56219">
    <property type="entry name" value="DNase I-like"/>
    <property type="match status" value="1"/>
</dbReference>
<dbReference type="Pfam" id="PF03372">
    <property type="entry name" value="Exo_endo_phos"/>
    <property type="match status" value="1"/>
</dbReference>
<dbReference type="InterPro" id="IPR051916">
    <property type="entry name" value="GPI-anchor_lipid_remodeler"/>
</dbReference>
<dbReference type="InterPro" id="IPR005135">
    <property type="entry name" value="Endo/exonuclease/phosphatase"/>
</dbReference>
<organism evidence="2 3">
    <name type="scientific">Yoonia vestfoldensis SKA53</name>
    <dbReference type="NCBI Taxonomy" id="314232"/>
    <lineage>
        <taxon>Bacteria</taxon>
        <taxon>Pseudomonadati</taxon>
        <taxon>Pseudomonadota</taxon>
        <taxon>Alphaproteobacteria</taxon>
        <taxon>Rhodobacterales</taxon>
        <taxon>Paracoccaceae</taxon>
        <taxon>Yoonia</taxon>
    </lineage>
</organism>
<dbReference type="STRING" id="314232.SKA53_06827"/>
<dbReference type="EMBL" id="AAMS01000007">
    <property type="protein sequence ID" value="EAQ05798.1"/>
    <property type="molecule type" value="Genomic_DNA"/>
</dbReference>
<evidence type="ECO:0000313" key="3">
    <source>
        <dbReference type="Proteomes" id="UP000004507"/>
    </source>
</evidence>
<dbReference type="PANTHER" id="PTHR14859">
    <property type="entry name" value="CALCOFLUOR WHITE HYPERSENSITIVE PROTEIN PRECURSOR"/>
    <property type="match status" value="1"/>
</dbReference>
<dbReference type="InterPro" id="IPR036691">
    <property type="entry name" value="Endo/exonu/phosph_ase_sf"/>
</dbReference>
<feature type="domain" description="Endonuclease/exonuclease/phosphatase" evidence="1">
    <location>
        <begin position="32"/>
        <end position="244"/>
    </location>
</feature>
<evidence type="ECO:0000313" key="2">
    <source>
        <dbReference type="EMBL" id="EAQ05798.1"/>
    </source>
</evidence>
<dbReference type="Proteomes" id="UP000004507">
    <property type="component" value="Unassembled WGS sequence"/>
</dbReference>
<accession>A3V7Z8</accession>
<dbReference type="eggNOG" id="COG3568">
    <property type="taxonomic scope" value="Bacteria"/>
</dbReference>
<dbReference type="HOGENOM" id="CLU_060500_3_0_5"/>
<dbReference type="GO" id="GO:0016020">
    <property type="term" value="C:membrane"/>
    <property type="evidence" value="ECO:0007669"/>
    <property type="project" value="GOC"/>
</dbReference>
<gene>
    <name evidence="2" type="ORF">SKA53_06827</name>
</gene>
<dbReference type="GO" id="GO:0003824">
    <property type="term" value="F:catalytic activity"/>
    <property type="evidence" value="ECO:0007669"/>
    <property type="project" value="InterPro"/>
</dbReference>
<dbReference type="AlphaFoldDB" id="A3V7Z8"/>
<dbReference type="GO" id="GO:0006506">
    <property type="term" value="P:GPI anchor biosynthetic process"/>
    <property type="evidence" value="ECO:0007669"/>
    <property type="project" value="TreeGrafter"/>
</dbReference>
<proteinExistence type="predicted"/>
<name>A3V7Z8_9RHOB</name>
<reference evidence="2 3" key="1">
    <citation type="submission" date="2006-01" db="EMBL/GenBank/DDBJ databases">
        <authorList>
            <person name="Hagstrom A."/>
            <person name="Ferriera S."/>
            <person name="Johnson J."/>
            <person name="Kravitz S."/>
            <person name="Halpern A."/>
            <person name="Remington K."/>
            <person name="Beeson K."/>
            <person name="Tran B."/>
            <person name="Rogers Y.-H."/>
            <person name="Friedman R."/>
            <person name="Venter J.C."/>
        </authorList>
    </citation>
    <scope>NUCLEOTIDE SEQUENCE [LARGE SCALE GENOMIC DNA]</scope>
    <source>
        <strain evidence="2 3">SKA53</strain>
    </source>
</reference>
<evidence type="ECO:0000259" key="1">
    <source>
        <dbReference type="Pfam" id="PF03372"/>
    </source>
</evidence>